<evidence type="ECO:0000313" key="2">
    <source>
        <dbReference type="Proteomes" id="UP000824504"/>
    </source>
</evidence>
<dbReference type="RefSeq" id="WP_219081355.1">
    <property type="nucleotide sequence ID" value="NZ_CP079216.1"/>
</dbReference>
<keyword evidence="2" id="KW-1185">Reference proteome</keyword>
<organism evidence="1 2">
    <name type="scientific">Tessaracoccus palaemonis</name>
    <dbReference type="NCBI Taxonomy" id="2829499"/>
    <lineage>
        <taxon>Bacteria</taxon>
        <taxon>Bacillati</taxon>
        <taxon>Actinomycetota</taxon>
        <taxon>Actinomycetes</taxon>
        <taxon>Propionibacteriales</taxon>
        <taxon>Propionibacteriaceae</taxon>
        <taxon>Tessaracoccus</taxon>
    </lineage>
</organism>
<proteinExistence type="predicted"/>
<name>A0ABX8SGQ9_9ACTN</name>
<dbReference type="EMBL" id="CP079216">
    <property type="protein sequence ID" value="QXT62465.1"/>
    <property type="molecule type" value="Genomic_DNA"/>
</dbReference>
<gene>
    <name evidence="1" type="ORF">KDB89_12035</name>
</gene>
<accession>A0ABX8SGQ9</accession>
<reference evidence="1 2" key="1">
    <citation type="submission" date="2021-07" db="EMBL/GenBank/DDBJ databases">
        <title>complete genome sequencing of Tessaracoccus sp.J1M15.</title>
        <authorList>
            <person name="Bae J.-W."/>
            <person name="Kim D.-y."/>
        </authorList>
    </citation>
    <scope>NUCLEOTIDE SEQUENCE [LARGE SCALE GENOMIC DNA]</scope>
    <source>
        <strain evidence="1 2">J1M15</strain>
    </source>
</reference>
<dbReference type="Proteomes" id="UP000824504">
    <property type="component" value="Chromosome"/>
</dbReference>
<sequence length="276" mass="30695">MQVEHSGHVASPTDEDKFFLLGWEMAVYPDREVKRSLEASTKASEPEQPWPEVLEWLASVSGLSGVLVDLDFVSRRATRAFWVENWCEGVWIDVAARPPLRRDPVGWGLAFARYGDAALLALSRHFDAGPPPLVPRSPEERELELSGTEPAPPALAFTILPEHVRPASRAKIWEEIDFYLAHGQEALNARWAEMDPKVSMSLQAAGVREVDRWVAAAASVEEPACGAERELQATLLMGLGRKKFDAAVRNPAKYLDEWPEQDNNDGESLLIAFEIG</sequence>
<evidence type="ECO:0000313" key="1">
    <source>
        <dbReference type="EMBL" id="QXT62465.1"/>
    </source>
</evidence>
<protein>
    <submittedName>
        <fullName evidence="1">Uncharacterized protein</fullName>
    </submittedName>
</protein>